<dbReference type="RefSeq" id="WP_380122316.1">
    <property type="nucleotide sequence ID" value="NZ_JBHSIU010000051.1"/>
</dbReference>
<keyword evidence="2" id="KW-1185">Reference proteome</keyword>
<proteinExistence type="predicted"/>
<protein>
    <submittedName>
        <fullName evidence="1">Uncharacterized protein</fullName>
    </submittedName>
</protein>
<dbReference type="EMBL" id="JBHSIU010000051">
    <property type="protein sequence ID" value="MFC5003361.1"/>
    <property type="molecule type" value="Genomic_DNA"/>
</dbReference>
<name>A0ABV9W8D4_9ACTN</name>
<gene>
    <name evidence="1" type="ORF">ACFPIJ_36725</name>
</gene>
<evidence type="ECO:0000313" key="1">
    <source>
        <dbReference type="EMBL" id="MFC5003361.1"/>
    </source>
</evidence>
<reference evidence="2" key="1">
    <citation type="journal article" date="2019" name="Int. J. Syst. Evol. Microbiol.">
        <title>The Global Catalogue of Microorganisms (GCM) 10K type strain sequencing project: providing services to taxonomists for standard genome sequencing and annotation.</title>
        <authorList>
            <consortium name="The Broad Institute Genomics Platform"/>
            <consortium name="The Broad Institute Genome Sequencing Center for Infectious Disease"/>
            <person name="Wu L."/>
            <person name="Ma J."/>
        </authorList>
    </citation>
    <scope>NUCLEOTIDE SEQUENCE [LARGE SCALE GENOMIC DNA]</scope>
    <source>
        <strain evidence="2">CGMCC 4.7152</strain>
    </source>
</reference>
<accession>A0ABV9W8D4</accession>
<sequence length="198" mass="21133">MGSTDFDPDPLLVYGDALAELVPGERALAAVVTKPSIGVDPPLPPDEGPHEYTAGSVAAGVVGAVLSPSLPGAMFPWWLLFGRSAAGTPASTAAASRRACTGSATVLLVVTDTTLRLFEPRDSAHFIFEPGKDYGPAAQRLRPLWETPLPTVRSARVGWYRLHPCRLTIEFTDGSWTAFASLFEMGRRKARTAVRALS</sequence>
<organism evidence="1 2">
    <name type="scientific">Dactylosporangium cerinum</name>
    <dbReference type="NCBI Taxonomy" id="1434730"/>
    <lineage>
        <taxon>Bacteria</taxon>
        <taxon>Bacillati</taxon>
        <taxon>Actinomycetota</taxon>
        <taxon>Actinomycetes</taxon>
        <taxon>Micromonosporales</taxon>
        <taxon>Micromonosporaceae</taxon>
        <taxon>Dactylosporangium</taxon>
    </lineage>
</organism>
<comment type="caution">
    <text evidence="1">The sequence shown here is derived from an EMBL/GenBank/DDBJ whole genome shotgun (WGS) entry which is preliminary data.</text>
</comment>
<dbReference type="Proteomes" id="UP001595912">
    <property type="component" value="Unassembled WGS sequence"/>
</dbReference>
<evidence type="ECO:0000313" key="2">
    <source>
        <dbReference type="Proteomes" id="UP001595912"/>
    </source>
</evidence>